<reference evidence="2 3" key="1">
    <citation type="journal article" date="2011" name="Proc. Natl. Acad. Sci. U.S.A.">
        <title>Evolutionary erosion of yeast sex chromosomes by mating-type switching accidents.</title>
        <authorList>
            <person name="Gordon J.L."/>
            <person name="Armisen D."/>
            <person name="Proux-Wera E."/>
            <person name="Oheigeartaigh S.S."/>
            <person name="Byrne K.P."/>
            <person name="Wolfe K.H."/>
        </authorList>
    </citation>
    <scope>NUCLEOTIDE SEQUENCE [LARGE SCALE GENOMIC DNA]</scope>
    <source>
        <strain evidence="3">ATCC 34711 / CBS 6284 / DSM 70876 / NBRC 10599 / NRRL Y-10934 / UCD 77-7</strain>
    </source>
</reference>
<evidence type="ECO:0000313" key="3">
    <source>
        <dbReference type="Proteomes" id="UP000002866"/>
    </source>
</evidence>
<dbReference type="HOGENOM" id="CLU_1066272_0_0_1"/>
<keyword evidence="3" id="KW-1185">Reference proteome</keyword>
<accession>I2H441</accession>
<feature type="transmembrane region" description="Helical" evidence="1">
    <location>
        <begin position="235"/>
        <end position="256"/>
    </location>
</feature>
<gene>
    <name evidence="2" type="primary">TBLA0E00820</name>
    <name evidence="2" type="ORF">TBLA_0E00820</name>
</gene>
<dbReference type="Proteomes" id="UP000002866">
    <property type="component" value="Chromosome 5"/>
</dbReference>
<evidence type="ECO:0000256" key="1">
    <source>
        <dbReference type="SAM" id="Phobius"/>
    </source>
</evidence>
<name>I2H441_HENB6</name>
<keyword evidence="1" id="KW-1133">Transmembrane helix</keyword>
<dbReference type="EMBL" id="HE806320">
    <property type="protein sequence ID" value="CCH61143.1"/>
    <property type="molecule type" value="Genomic_DNA"/>
</dbReference>
<dbReference type="InParanoid" id="I2H441"/>
<protein>
    <submittedName>
        <fullName evidence="2">Uncharacterized protein</fullName>
    </submittedName>
</protein>
<keyword evidence="1" id="KW-0812">Transmembrane</keyword>
<dbReference type="RefSeq" id="XP_004180662.1">
    <property type="nucleotide sequence ID" value="XM_004180614.1"/>
</dbReference>
<proteinExistence type="predicted"/>
<dbReference type="KEGG" id="tbl:TBLA_0E00820"/>
<dbReference type="GeneID" id="14496269"/>
<sequence length="258" mass="31378">MQAPGLKFSFKSLEPINDFNEIYEKSELPINYFYVFLLKNEKEIYNYIDFNKFKYNRTKSMTISIDQHFKRNPIVKDLTFLYGNYKDKNISFVIDKTIADNHTFFEDFISKNNTQRKDHFYFDDFIYFWETFIMNYNIYNLQQILISVTLNNRLMDGYGPGISEFFTRSKLIPHGKSILNNKNKYSNEFLESMMDYALNDMKEFVKLNRRFKPHFEKFSHNLDDQLKFWDKLSHWMFHMTYLLLIFVICLGVYILVSY</sequence>
<dbReference type="AlphaFoldDB" id="I2H441"/>
<evidence type="ECO:0000313" key="2">
    <source>
        <dbReference type="EMBL" id="CCH61143.1"/>
    </source>
</evidence>
<organism evidence="2 3">
    <name type="scientific">Henningerozyma blattae (strain ATCC 34711 / CBS 6284 / DSM 70876 / NBRC 10599 / NRRL Y-10934 / UCD 77-7)</name>
    <name type="common">Yeast</name>
    <name type="synonym">Tetrapisispora blattae</name>
    <dbReference type="NCBI Taxonomy" id="1071380"/>
    <lineage>
        <taxon>Eukaryota</taxon>
        <taxon>Fungi</taxon>
        <taxon>Dikarya</taxon>
        <taxon>Ascomycota</taxon>
        <taxon>Saccharomycotina</taxon>
        <taxon>Saccharomycetes</taxon>
        <taxon>Saccharomycetales</taxon>
        <taxon>Saccharomycetaceae</taxon>
        <taxon>Henningerozyma</taxon>
    </lineage>
</organism>
<keyword evidence="1" id="KW-0472">Membrane</keyword>